<evidence type="ECO:0000313" key="2">
    <source>
        <dbReference type="Proteomes" id="UP000471678"/>
    </source>
</evidence>
<proteinExistence type="predicted"/>
<protein>
    <submittedName>
        <fullName evidence="1">Uncharacterized protein</fullName>
    </submittedName>
</protein>
<organism evidence="1 2">
    <name type="scientific">Ligilactobacillus salivarius</name>
    <dbReference type="NCBI Taxonomy" id="1624"/>
    <lineage>
        <taxon>Bacteria</taxon>
        <taxon>Bacillati</taxon>
        <taxon>Bacillota</taxon>
        <taxon>Bacilli</taxon>
        <taxon>Lactobacillales</taxon>
        <taxon>Lactobacillaceae</taxon>
        <taxon>Ligilactobacillus</taxon>
    </lineage>
</organism>
<evidence type="ECO:0000313" key="1">
    <source>
        <dbReference type="EMBL" id="MYY64964.1"/>
    </source>
</evidence>
<dbReference type="InterPro" id="IPR005624">
    <property type="entry name" value="PduO/GlcC-like"/>
</dbReference>
<dbReference type="Proteomes" id="UP000471678">
    <property type="component" value="Unassembled WGS sequence"/>
</dbReference>
<dbReference type="Gene3D" id="3.30.450.150">
    <property type="entry name" value="Haem-degrading domain"/>
    <property type="match status" value="1"/>
</dbReference>
<gene>
    <name evidence="1" type="ORF">FYL25_05900</name>
</gene>
<dbReference type="GO" id="GO:0006620">
    <property type="term" value="P:post-translational protein targeting to endoplasmic reticulum membrane"/>
    <property type="evidence" value="ECO:0007669"/>
    <property type="project" value="TreeGrafter"/>
</dbReference>
<sequence length="154" mass="17370">MLSESEVLSQEIESTLPYFNLSLVDKLVNEIKKSTSSENFENICILISLNRRKVYFRSGKNTSSENNMWINKKLNTVEAFDHSTFYKKAVYAGNEAKFYQDTGFSPKEFTIGGGGFPIFVKDVGIVGSLIISGLTDFEDHQLAYDSLISLKKEL</sequence>
<dbReference type="AlphaFoldDB" id="A0A2A2X1U6"/>
<dbReference type="Pfam" id="PF03928">
    <property type="entry name" value="HbpS-like"/>
    <property type="match status" value="1"/>
</dbReference>
<dbReference type="GO" id="GO:0072380">
    <property type="term" value="C:TRC complex"/>
    <property type="evidence" value="ECO:0007669"/>
    <property type="project" value="TreeGrafter"/>
</dbReference>
<dbReference type="RefSeq" id="WP_095758936.1">
    <property type="nucleotide sequence ID" value="NZ_CP062072.1"/>
</dbReference>
<reference evidence="1 2" key="1">
    <citation type="journal article" date="2020" name="Food Funct.">
        <title>Screening of Lactobacillus salivarius strains from the feces of Chinese populations and the evaluation of their effects against intestinal inflammation in mice.</title>
        <authorList>
            <person name="Zhai Q."/>
            <person name="Shen X."/>
            <person name="Cen S."/>
            <person name="Zhang C."/>
            <person name="Tian F."/>
            <person name="Zhao J."/>
            <person name="Zhang H."/>
            <person name="Xue Y."/>
            <person name="Chen W."/>
        </authorList>
    </citation>
    <scope>NUCLEOTIDE SEQUENCE [LARGE SCALE GENOMIC DNA]</scope>
    <source>
        <strain evidence="1 2">FYNDL5_1.scaf</strain>
    </source>
</reference>
<accession>A0A2A2X1U6</accession>
<dbReference type="PANTHER" id="PTHR28255">
    <property type="match status" value="1"/>
</dbReference>
<dbReference type="EMBL" id="VSUB01000006">
    <property type="protein sequence ID" value="MYY64964.1"/>
    <property type="molecule type" value="Genomic_DNA"/>
</dbReference>
<dbReference type="InterPro" id="IPR038084">
    <property type="entry name" value="PduO/GlcC-like_sf"/>
</dbReference>
<dbReference type="SUPFAM" id="SSF143744">
    <property type="entry name" value="GlcG-like"/>
    <property type="match status" value="1"/>
</dbReference>
<name>A0A2A2X1U6_9LACO</name>
<comment type="caution">
    <text evidence="1">The sequence shown here is derived from an EMBL/GenBank/DDBJ whole genome shotgun (WGS) entry which is preliminary data.</text>
</comment>
<dbReference type="PANTHER" id="PTHR28255:SF1">
    <property type="entry name" value="UPF0303 PROTEIN YBR137W"/>
    <property type="match status" value="1"/>
</dbReference>
<dbReference type="InterPro" id="IPR010371">
    <property type="entry name" value="YBR137W-like"/>
</dbReference>